<comment type="caution">
    <text evidence="1">The sequence shown here is derived from an EMBL/GenBank/DDBJ whole genome shotgun (WGS) entry which is preliminary data.</text>
</comment>
<dbReference type="AlphaFoldDB" id="M1Z3Y3"/>
<evidence type="ECO:0000313" key="1">
    <source>
        <dbReference type="EMBL" id="CCQ92179.1"/>
    </source>
</evidence>
<gene>
    <name evidence="1" type="ORF">NITGR_980054</name>
</gene>
<proteinExistence type="predicted"/>
<organism evidence="1 2">
    <name type="scientific">Nitrospina gracilis (strain 3/211)</name>
    <dbReference type="NCBI Taxonomy" id="1266370"/>
    <lineage>
        <taxon>Bacteria</taxon>
        <taxon>Pseudomonadati</taxon>
        <taxon>Nitrospinota/Tectimicrobiota group</taxon>
        <taxon>Nitrospinota</taxon>
        <taxon>Nitrospinia</taxon>
        <taxon>Nitrospinales</taxon>
        <taxon>Nitrospinaceae</taxon>
        <taxon>Nitrospina</taxon>
    </lineage>
</organism>
<protein>
    <submittedName>
        <fullName evidence="1">Uncharacterized protein</fullName>
    </submittedName>
</protein>
<name>M1Z3Y3_NITG3</name>
<dbReference type="InParanoid" id="M1Z3Y3"/>
<evidence type="ECO:0000313" key="2">
    <source>
        <dbReference type="Proteomes" id="UP000011704"/>
    </source>
</evidence>
<reference evidence="1 2" key="1">
    <citation type="journal article" date="2013" name="Front. Microbiol.">
        <title>The genome of Nitrospina gracilis illuminates the metabolism and evolution of the major marine nitrite oxidizer.</title>
        <authorList>
            <person name="Luecker S."/>
            <person name="Nowka B."/>
            <person name="Rattei T."/>
            <person name="Spieck E."/>
            <person name="and Daims H."/>
        </authorList>
    </citation>
    <scope>NUCLEOTIDE SEQUENCE [LARGE SCALE GENOMIC DNA]</scope>
    <source>
        <strain evidence="1 2">3/211</strain>
    </source>
</reference>
<keyword evidence="2" id="KW-1185">Reference proteome</keyword>
<dbReference type="HOGENOM" id="CLU_3027678_0_0_0"/>
<sequence length="55" mass="6425">MSSRVSPILMDPFYPKPVSGFQKLLEWAIILAPPYPVNYCFFYLYRVETDTPKPP</sequence>
<dbReference type="STRING" id="1266370.NITGR_980054"/>
<accession>M1Z3Y3</accession>
<dbReference type="Proteomes" id="UP000011704">
    <property type="component" value="Unassembled WGS sequence"/>
</dbReference>
<dbReference type="EMBL" id="CAQJ01000108">
    <property type="protein sequence ID" value="CCQ92179.1"/>
    <property type="molecule type" value="Genomic_DNA"/>
</dbReference>